<gene>
    <name evidence="1" type="ORF">Pla52o_20510</name>
</gene>
<protein>
    <submittedName>
        <fullName evidence="1">Uncharacterized protein</fullName>
    </submittedName>
</protein>
<evidence type="ECO:0000313" key="2">
    <source>
        <dbReference type="Proteomes" id="UP000316304"/>
    </source>
</evidence>
<comment type="caution">
    <text evidence="1">The sequence shown here is derived from an EMBL/GenBank/DDBJ whole genome shotgun (WGS) entry which is preliminary data.</text>
</comment>
<organism evidence="1 2">
    <name type="scientific">Novipirellula galeiformis</name>
    <dbReference type="NCBI Taxonomy" id="2528004"/>
    <lineage>
        <taxon>Bacteria</taxon>
        <taxon>Pseudomonadati</taxon>
        <taxon>Planctomycetota</taxon>
        <taxon>Planctomycetia</taxon>
        <taxon>Pirellulales</taxon>
        <taxon>Pirellulaceae</taxon>
        <taxon>Novipirellula</taxon>
    </lineage>
</organism>
<keyword evidence="2" id="KW-1185">Reference proteome</keyword>
<name>A0A5C6CKN9_9BACT</name>
<dbReference type="AlphaFoldDB" id="A0A5C6CKN9"/>
<accession>A0A5C6CKN9</accession>
<dbReference type="Proteomes" id="UP000316304">
    <property type="component" value="Unassembled WGS sequence"/>
</dbReference>
<dbReference type="EMBL" id="SJPT01000003">
    <property type="protein sequence ID" value="TWU24127.1"/>
    <property type="molecule type" value="Genomic_DNA"/>
</dbReference>
<proteinExistence type="predicted"/>
<sequence length="58" mass="6711">MELNRNGFRTTKYPYRNLKATFAPDVPVRLRRGKFVAEMQASRRFAEKLGWAASATPH</sequence>
<reference evidence="1 2" key="1">
    <citation type="submission" date="2019-02" db="EMBL/GenBank/DDBJ databases">
        <title>Deep-cultivation of Planctomycetes and their phenomic and genomic characterization uncovers novel biology.</title>
        <authorList>
            <person name="Wiegand S."/>
            <person name="Jogler M."/>
            <person name="Boedeker C."/>
            <person name="Pinto D."/>
            <person name="Vollmers J."/>
            <person name="Rivas-Marin E."/>
            <person name="Kohn T."/>
            <person name="Peeters S.H."/>
            <person name="Heuer A."/>
            <person name="Rast P."/>
            <person name="Oberbeckmann S."/>
            <person name="Bunk B."/>
            <person name="Jeske O."/>
            <person name="Meyerdierks A."/>
            <person name="Storesund J.E."/>
            <person name="Kallscheuer N."/>
            <person name="Luecker S."/>
            <person name="Lage O.M."/>
            <person name="Pohl T."/>
            <person name="Merkel B.J."/>
            <person name="Hornburger P."/>
            <person name="Mueller R.-W."/>
            <person name="Bruemmer F."/>
            <person name="Labrenz M."/>
            <person name="Spormann A.M."/>
            <person name="Op Den Camp H."/>
            <person name="Overmann J."/>
            <person name="Amann R."/>
            <person name="Jetten M.S.M."/>
            <person name="Mascher T."/>
            <person name="Medema M.H."/>
            <person name="Devos D.P."/>
            <person name="Kaster A.-K."/>
            <person name="Ovreas L."/>
            <person name="Rohde M."/>
            <person name="Galperin M.Y."/>
            <person name="Jogler C."/>
        </authorList>
    </citation>
    <scope>NUCLEOTIDE SEQUENCE [LARGE SCALE GENOMIC DNA]</scope>
    <source>
        <strain evidence="1 2">Pla52o</strain>
    </source>
</reference>
<evidence type="ECO:0000313" key="1">
    <source>
        <dbReference type="EMBL" id="TWU24127.1"/>
    </source>
</evidence>